<keyword evidence="1" id="KW-0943">RNA-mediated gene silencing</keyword>
<feature type="domain" description="RDRP core" evidence="2">
    <location>
        <begin position="221"/>
        <end position="493"/>
    </location>
</feature>
<evidence type="ECO:0000259" key="3">
    <source>
        <dbReference type="Pfam" id="PF07734"/>
    </source>
</evidence>
<dbReference type="InterPro" id="IPR007855">
    <property type="entry name" value="RDRP"/>
</dbReference>
<dbReference type="InterPro" id="IPR057596">
    <property type="entry name" value="RDRP_core"/>
</dbReference>
<evidence type="ECO:0000313" key="4">
    <source>
        <dbReference type="EMBL" id="SPC98549.1"/>
    </source>
</evidence>
<comment type="similarity">
    <text evidence="1">Belongs to the RdRP family.</text>
</comment>
<dbReference type="GO" id="GO:0031380">
    <property type="term" value="C:nuclear RNA-directed RNA polymerase complex"/>
    <property type="evidence" value="ECO:0007669"/>
    <property type="project" value="TreeGrafter"/>
</dbReference>
<evidence type="ECO:0000256" key="1">
    <source>
        <dbReference type="RuleBase" id="RU363098"/>
    </source>
</evidence>
<dbReference type="GO" id="GO:0003723">
    <property type="term" value="F:RNA binding"/>
    <property type="evidence" value="ECO:0007669"/>
    <property type="project" value="UniProtKB-KW"/>
</dbReference>
<keyword evidence="1" id="KW-0694">RNA-binding</keyword>
<protein>
    <recommendedName>
        <fullName evidence="1">RNA-dependent RNA polymerase</fullName>
        <ecNumber evidence="1">2.7.7.48</ecNumber>
    </recommendedName>
</protein>
<keyword evidence="1" id="KW-0696">RNA-directed RNA polymerase</keyword>
<comment type="catalytic activity">
    <reaction evidence="1">
        <text>RNA(n) + a ribonucleoside 5'-triphosphate = RNA(n+1) + diphosphate</text>
        <dbReference type="Rhea" id="RHEA:21248"/>
        <dbReference type="Rhea" id="RHEA-COMP:14527"/>
        <dbReference type="Rhea" id="RHEA-COMP:17342"/>
        <dbReference type="ChEBI" id="CHEBI:33019"/>
        <dbReference type="ChEBI" id="CHEBI:61557"/>
        <dbReference type="ChEBI" id="CHEBI:140395"/>
        <dbReference type="EC" id="2.7.7.48"/>
    </reaction>
</comment>
<dbReference type="NCBIfam" id="TIGR01640">
    <property type="entry name" value="F_box_assoc_1"/>
    <property type="match status" value="1"/>
</dbReference>
<keyword evidence="1" id="KW-0548">Nucleotidyltransferase</keyword>
<accession>A0A2N9GGL9</accession>
<dbReference type="InterPro" id="IPR017451">
    <property type="entry name" value="F-box-assoc_interact_dom"/>
</dbReference>
<feature type="domain" description="F-box associated beta-propeller type 1" evidence="3">
    <location>
        <begin position="525"/>
        <end position="681"/>
    </location>
</feature>
<reference evidence="4" key="1">
    <citation type="submission" date="2018-02" db="EMBL/GenBank/DDBJ databases">
        <authorList>
            <person name="Cohen D.B."/>
            <person name="Kent A.D."/>
        </authorList>
    </citation>
    <scope>NUCLEOTIDE SEQUENCE</scope>
</reference>
<dbReference type="EMBL" id="OIVN01001881">
    <property type="protein sequence ID" value="SPC98549.1"/>
    <property type="molecule type" value="Genomic_DNA"/>
</dbReference>
<dbReference type="Pfam" id="PF07734">
    <property type="entry name" value="FBA_1"/>
    <property type="match status" value="1"/>
</dbReference>
<dbReference type="EC" id="2.7.7.48" evidence="1"/>
<proteinExistence type="inferred from homology"/>
<dbReference type="GO" id="GO:0030422">
    <property type="term" value="P:siRNA processing"/>
    <property type="evidence" value="ECO:0007669"/>
    <property type="project" value="TreeGrafter"/>
</dbReference>
<dbReference type="PANTHER" id="PTHR23079">
    <property type="entry name" value="RNA-DEPENDENT RNA POLYMERASE"/>
    <property type="match status" value="1"/>
</dbReference>
<sequence>MEIPGVGPRNLRKLVEKGIRGVVKLKQSYKDKTGPVLGGQRPTNPPLGGVEDLAGCVAASSSRSMVHHGSMSTVHGQRHALAHTGQGATTGPPAVYGFGATVSGRESVEEKWFLSYIPVPCLLVNKSSQAHTLSLSLSNSLAFTTTQSRRAAPARPGMGVSETETVKVDMVMNVVERPSGGFSAGGGISSGITSGPLSGLVGRNPNLVELEDKLLAMQQPESKTREPPLLIQFRLFNNGCAVKGTLLVNKKLPPRTIQVRPSMIKVETDPKLLNIRTENSLEIVGTSYGGVPKEYFLDVLSTGLIDAHGVLSNKRAALRVSVNHGEMDDFSAARMILCGIPLDESYLQHRLSFLMKEEKKSLRGGKLHVPECCYLMGTVDPTGLLESDQVCVILDNGQISGNVLVYRNPGLHFGDIHVLKATYVKALESFIGNAKFAIFFPCKGPRSLGDEIAGGDFDGDMYWVSRNPQLLEYFKKSEPWTPSSSMHNVPNHDVPIKKPSDLSCKELEEELFKLFLTTRFKPRIIYHAESQRRPHTEVYSLNTNSWSSVSESVVVPCLAFDEPTAFVNGAIHWRALSFTSTRPLIMYFNTAERVFGEIRLPFNCFDPRMIRAHSRVAVFKGLLAFIFISTINHPLSTKIYDIWIMNEYGVVESWTKRFAIPISFTWFDRAFGITKNNQLLLNLDGMLFSYDLDRLQYRILGFHGVQGSFDVDSLTESLYLIETRE</sequence>
<dbReference type="InterPro" id="IPR006527">
    <property type="entry name" value="F-box-assoc_dom_typ1"/>
</dbReference>
<dbReference type="GO" id="GO:0003968">
    <property type="term" value="F:RNA-directed RNA polymerase activity"/>
    <property type="evidence" value="ECO:0007669"/>
    <property type="project" value="UniProtKB-KW"/>
</dbReference>
<organism evidence="4">
    <name type="scientific">Fagus sylvatica</name>
    <name type="common">Beechnut</name>
    <dbReference type="NCBI Taxonomy" id="28930"/>
    <lineage>
        <taxon>Eukaryota</taxon>
        <taxon>Viridiplantae</taxon>
        <taxon>Streptophyta</taxon>
        <taxon>Embryophyta</taxon>
        <taxon>Tracheophyta</taxon>
        <taxon>Spermatophyta</taxon>
        <taxon>Magnoliopsida</taxon>
        <taxon>eudicotyledons</taxon>
        <taxon>Gunneridae</taxon>
        <taxon>Pentapetalae</taxon>
        <taxon>rosids</taxon>
        <taxon>fabids</taxon>
        <taxon>Fagales</taxon>
        <taxon>Fagaceae</taxon>
        <taxon>Fagus</taxon>
    </lineage>
</organism>
<dbReference type="PANTHER" id="PTHR23079:SF55">
    <property type="entry name" value="RNA-DIRECTED RNA POLYMERASE"/>
    <property type="match status" value="1"/>
</dbReference>
<comment type="function">
    <text evidence="1">Probably involved in the RNA silencing pathway and required for the generation of small interfering RNAs (siRNAs).</text>
</comment>
<evidence type="ECO:0000259" key="2">
    <source>
        <dbReference type="Pfam" id="PF05183"/>
    </source>
</evidence>
<gene>
    <name evidence="4" type="ORF">FSB_LOCUS26431</name>
</gene>
<keyword evidence="1" id="KW-0808">Transferase</keyword>
<dbReference type="Pfam" id="PF05183">
    <property type="entry name" value="RdRP"/>
    <property type="match status" value="1"/>
</dbReference>
<name>A0A2N9GGL9_FAGSY</name>
<dbReference type="AlphaFoldDB" id="A0A2N9GGL9"/>